<accession>A0AAE9JL47</accession>
<name>A0AAE9JL47_CAEBR</name>
<dbReference type="Pfam" id="PF01827">
    <property type="entry name" value="FTH"/>
    <property type="match status" value="1"/>
</dbReference>
<keyword evidence="3" id="KW-1185">Reference proteome</keyword>
<reference evidence="2 3" key="1">
    <citation type="submission" date="2022-04" db="EMBL/GenBank/DDBJ databases">
        <title>Chromosome-level reference genomes for two strains of Caenorhabditis briggsae: an improved platform for comparative genomics.</title>
        <authorList>
            <person name="Stevens L."/>
            <person name="Andersen E."/>
        </authorList>
    </citation>
    <scope>NUCLEOTIDE SEQUENCE [LARGE SCALE GENOMIC DNA]</scope>
    <source>
        <strain evidence="2">VX34</strain>
        <tissue evidence="2">Whole-organism</tissue>
    </source>
</reference>
<dbReference type="PANTHER" id="PTHR23015:SF4">
    <property type="entry name" value="DUF38 DOMAIN-CONTAINING PROTEIN-RELATED"/>
    <property type="match status" value="1"/>
</dbReference>
<dbReference type="PANTHER" id="PTHR23015">
    <property type="entry name" value="UNCHARACTERIZED C.ELEGANS PROTEIN"/>
    <property type="match status" value="1"/>
</dbReference>
<dbReference type="Proteomes" id="UP000829354">
    <property type="component" value="Chromosome V"/>
</dbReference>
<evidence type="ECO:0000313" key="2">
    <source>
        <dbReference type="EMBL" id="UMM32996.1"/>
    </source>
</evidence>
<dbReference type="AlphaFoldDB" id="A0AAE9JL47"/>
<dbReference type="EMBL" id="CP092624">
    <property type="protein sequence ID" value="UMM32996.1"/>
    <property type="molecule type" value="Genomic_DNA"/>
</dbReference>
<protein>
    <recommendedName>
        <fullName evidence="1">DUF38 domain-containing protein</fullName>
    </recommendedName>
</protein>
<sequence>MPTLLNMQDVALKHIMDKLDYLSVQCLRKVCIDLRQSIFRINPESTLSVFQLDLNCDSIITTLRFKDRTTKITYKKHETGCLMKWTGADGKIMQDSDHVEVALHDAHLLLDSKNFGALDRFSLTTENQSEDILKFMENFESYMKTRKNPLKVEYFSMHASCQKHLLNILPFVNPTGLQTLDMDFFKDNGEKLEDFVLDKIVKSDQWKNSKELHSAKLFLETPLHNFKHFKKVYIENTNLTIDMFEELKEAFLNPPHKDYCQIKFDHFNAEQSLIDLYGSPFLTGFLSNKAWFFGIDSENVLSVRLNSSFIVFNVIDEEEVPEGANIIL</sequence>
<evidence type="ECO:0000259" key="1">
    <source>
        <dbReference type="Pfam" id="PF01827"/>
    </source>
</evidence>
<dbReference type="InterPro" id="IPR040161">
    <property type="entry name" value="FB224"/>
</dbReference>
<proteinExistence type="predicted"/>
<feature type="domain" description="DUF38" evidence="1">
    <location>
        <begin position="134"/>
        <end position="270"/>
    </location>
</feature>
<dbReference type="InterPro" id="IPR002900">
    <property type="entry name" value="DUF38/FTH_CAE_spp"/>
</dbReference>
<gene>
    <name evidence="2" type="ORF">L5515_006625</name>
</gene>
<evidence type="ECO:0000313" key="3">
    <source>
        <dbReference type="Proteomes" id="UP000829354"/>
    </source>
</evidence>
<organism evidence="2 3">
    <name type="scientific">Caenorhabditis briggsae</name>
    <dbReference type="NCBI Taxonomy" id="6238"/>
    <lineage>
        <taxon>Eukaryota</taxon>
        <taxon>Metazoa</taxon>
        <taxon>Ecdysozoa</taxon>
        <taxon>Nematoda</taxon>
        <taxon>Chromadorea</taxon>
        <taxon>Rhabditida</taxon>
        <taxon>Rhabditina</taxon>
        <taxon>Rhabditomorpha</taxon>
        <taxon>Rhabditoidea</taxon>
        <taxon>Rhabditidae</taxon>
        <taxon>Peloderinae</taxon>
        <taxon>Caenorhabditis</taxon>
    </lineage>
</organism>